<reference evidence="6" key="1">
    <citation type="submission" date="2022-05" db="EMBL/GenBank/DDBJ databases">
        <title>The Musa troglodytarum L. genome provides insights into the mechanism of non-climacteric behaviour and enrichment of carotenoids.</title>
        <authorList>
            <person name="Wang J."/>
        </authorList>
    </citation>
    <scope>NUCLEOTIDE SEQUENCE</scope>
    <source>
        <tissue evidence="6">Leaf</tissue>
    </source>
</reference>
<dbReference type="GO" id="GO:0016567">
    <property type="term" value="P:protein ubiquitination"/>
    <property type="evidence" value="ECO:0007669"/>
    <property type="project" value="TreeGrafter"/>
</dbReference>
<dbReference type="Pfam" id="PF12906">
    <property type="entry name" value="RINGv"/>
    <property type="match status" value="1"/>
</dbReference>
<proteinExistence type="predicted"/>
<dbReference type="InterPro" id="IPR011016">
    <property type="entry name" value="Znf_RING-CH"/>
</dbReference>
<dbReference type="GO" id="GO:0008270">
    <property type="term" value="F:zinc ion binding"/>
    <property type="evidence" value="ECO:0007669"/>
    <property type="project" value="UniProtKB-KW"/>
</dbReference>
<feature type="transmembrane region" description="Helical" evidence="4">
    <location>
        <begin position="183"/>
        <end position="204"/>
    </location>
</feature>
<dbReference type="PROSITE" id="PS51292">
    <property type="entry name" value="ZF_RING_CH"/>
    <property type="match status" value="1"/>
</dbReference>
<dbReference type="FunFam" id="3.30.40.10:FF:000318">
    <property type="entry name" value="E3 ubiquitin-protein ligase MARCH4"/>
    <property type="match status" value="1"/>
</dbReference>
<dbReference type="CDD" id="cd16495">
    <property type="entry name" value="RING_CH-C4HC3_MARCH"/>
    <property type="match status" value="1"/>
</dbReference>
<dbReference type="Gene3D" id="3.30.40.10">
    <property type="entry name" value="Zinc/RING finger domain, C3HC4 (zinc finger)"/>
    <property type="match status" value="1"/>
</dbReference>
<evidence type="ECO:0000256" key="2">
    <source>
        <dbReference type="ARBA" id="ARBA00022771"/>
    </source>
</evidence>
<dbReference type="GO" id="GO:0016020">
    <property type="term" value="C:membrane"/>
    <property type="evidence" value="ECO:0007669"/>
    <property type="project" value="TreeGrafter"/>
</dbReference>
<keyword evidence="1" id="KW-0479">Metal-binding</keyword>
<evidence type="ECO:0000259" key="5">
    <source>
        <dbReference type="PROSITE" id="PS51292"/>
    </source>
</evidence>
<dbReference type="EMBL" id="CP097507">
    <property type="protein sequence ID" value="URE00310.1"/>
    <property type="molecule type" value="Genomic_DNA"/>
</dbReference>
<feature type="domain" description="RING-CH-type" evidence="5">
    <location>
        <begin position="32"/>
        <end position="94"/>
    </location>
</feature>
<keyword evidence="3" id="KW-0862">Zinc</keyword>
<evidence type="ECO:0000256" key="1">
    <source>
        <dbReference type="ARBA" id="ARBA00022723"/>
    </source>
</evidence>
<sequence>MEFGDRQETRLVIDNGWAASSSSSSSSSSSFPPLASTRLCRICHEEEEESSTGMESPCACCGTLKFAHRECIQRWCDEKGSNVCEICLQIFEPGYTFPEKKAKLDVAETIRGSLEIRRPNYDPENQGLITASDDAAGSNYPDCSAASNRSVSWCRYVAIMFTIMLLIRHFITVTTVGADQFPFSIATVFLLRASGIILPFYLVMQFISAVQLAQRQYQIEQLHRRINSGGMEEEDELEDHPIRS</sequence>
<dbReference type="SMART" id="SM00744">
    <property type="entry name" value="RINGv"/>
    <property type="match status" value="1"/>
</dbReference>
<keyword evidence="2" id="KW-0863">Zinc-finger</keyword>
<gene>
    <name evidence="6" type="ORF">MUK42_20044</name>
</gene>
<dbReference type="InterPro" id="IPR022143">
    <property type="entry name" value="DUF3675"/>
</dbReference>
<evidence type="ECO:0000256" key="3">
    <source>
        <dbReference type="ARBA" id="ARBA00022833"/>
    </source>
</evidence>
<dbReference type="PANTHER" id="PTHR23012">
    <property type="entry name" value="RING/FYVE/PHD ZINC FINGER DOMAIN-CONTAINING"/>
    <property type="match status" value="1"/>
</dbReference>
<protein>
    <recommendedName>
        <fullName evidence="5">RING-CH-type domain-containing protein</fullName>
    </recommendedName>
</protein>
<dbReference type="OrthoDB" id="264354at2759"/>
<accession>A0A9E7FQ34</accession>
<dbReference type="Pfam" id="PF12428">
    <property type="entry name" value="DUF3675"/>
    <property type="match status" value="1"/>
</dbReference>
<keyword evidence="7" id="KW-1185">Reference proteome</keyword>
<keyword evidence="4" id="KW-1133">Transmembrane helix</keyword>
<organism evidence="6 7">
    <name type="scientific">Musa troglodytarum</name>
    <name type="common">fe'i banana</name>
    <dbReference type="NCBI Taxonomy" id="320322"/>
    <lineage>
        <taxon>Eukaryota</taxon>
        <taxon>Viridiplantae</taxon>
        <taxon>Streptophyta</taxon>
        <taxon>Embryophyta</taxon>
        <taxon>Tracheophyta</taxon>
        <taxon>Spermatophyta</taxon>
        <taxon>Magnoliopsida</taxon>
        <taxon>Liliopsida</taxon>
        <taxon>Zingiberales</taxon>
        <taxon>Musaceae</taxon>
        <taxon>Musa</taxon>
    </lineage>
</organism>
<dbReference type="PANTHER" id="PTHR23012:SF180">
    <property type="entry name" value="RING_FYVE_PHD ZINC FINGER SUPERFAMILY PROTEIN"/>
    <property type="match status" value="1"/>
</dbReference>
<dbReference type="SUPFAM" id="SSF57850">
    <property type="entry name" value="RING/U-box"/>
    <property type="match status" value="1"/>
</dbReference>
<dbReference type="AlphaFoldDB" id="A0A9E7FQ34"/>
<feature type="transmembrane region" description="Helical" evidence="4">
    <location>
        <begin position="153"/>
        <end position="171"/>
    </location>
</feature>
<evidence type="ECO:0000256" key="4">
    <source>
        <dbReference type="SAM" id="Phobius"/>
    </source>
</evidence>
<evidence type="ECO:0000313" key="7">
    <source>
        <dbReference type="Proteomes" id="UP001055439"/>
    </source>
</evidence>
<dbReference type="GO" id="GO:0004842">
    <property type="term" value="F:ubiquitin-protein transferase activity"/>
    <property type="evidence" value="ECO:0007669"/>
    <property type="project" value="TreeGrafter"/>
</dbReference>
<keyword evidence="4" id="KW-0472">Membrane</keyword>
<dbReference type="Proteomes" id="UP001055439">
    <property type="component" value="Chromosome 5"/>
</dbReference>
<dbReference type="InterPro" id="IPR013083">
    <property type="entry name" value="Znf_RING/FYVE/PHD"/>
</dbReference>
<name>A0A9E7FQ34_9LILI</name>
<dbReference type="InterPro" id="IPR033275">
    <property type="entry name" value="MARCH-like"/>
</dbReference>
<evidence type="ECO:0000313" key="6">
    <source>
        <dbReference type="EMBL" id="URE00310.1"/>
    </source>
</evidence>
<keyword evidence="4" id="KW-0812">Transmembrane</keyword>